<name>A0A3P8P1F5_ASTCA</name>
<evidence type="ECO:0000259" key="2">
    <source>
        <dbReference type="Pfam" id="PF23665"/>
    </source>
</evidence>
<evidence type="ECO:0000256" key="1">
    <source>
        <dbReference type="SAM" id="Phobius"/>
    </source>
</evidence>
<dbReference type="AlphaFoldDB" id="A0A3P8P1F5"/>
<evidence type="ECO:0000313" key="4">
    <source>
        <dbReference type="Ensembl" id="ENSACLP00000010833.2"/>
    </source>
</evidence>
<keyword evidence="1" id="KW-1133">Transmembrane helix</keyword>
<dbReference type="GeneTree" id="ENSGT00390000010209"/>
<evidence type="ECO:0000259" key="3">
    <source>
        <dbReference type="Pfam" id="PF23668"/>
    </source>
</evidence>
<reference evidence="4" key="2">
    <citation type="submission" date="2025-08" db="UniProtKB">
        <authorList>
            <consortium name="Ensembl"/>
        </authorList>
    </citation>
    <scope>IDENTIFICATION</scope>
</reference>
<dbReference type="PANTHER" id="PTHR14477">
    <property type="entry name" value="CUB DOMAIN-CONTAINING PROTEIN 1"/>
    <property type="match status" value="1"/>
</dbReference>
<sequence length="748" mass="84526">MVLWENPSRLAPEIPGERLESEGEKPLETHHLFCFICIWTDAPFSGDPVQAESSVFPEFNRTFNWDLKTDFTHTFQLDFPEQGLRQISSEETCPDEHKYSFIIYLRGQANIGTFCRGGSVTAIQGRYRGRCPLLSFFFFFFFFFLLLVIAIVGVNLPRGVSDTTLVTANFPRDFPDNMQMQWSFTVPGMHNYTVLFDHVTSPECLNNGEVTVEYQAGAKTVTKALKDPQPEHQQGNFNMVLTNCQTNTTLPGLTLNYSVSVVRSGRPGTVLKHKQLGLVHSFVKEKINVTLCFIWKLNIMDLTSCFWMTDCKNTESCPVTTLSVSTMEPCLPMPLNSFTWHLNIPETKTWDLVSPKGSLRQSLPSQECKEPFSLHLAEEEGSNFVGNFCFDGVIQKIQVHANISITAPGQQLSRMTGSFLNISVSEEITGKILDMNSFPLSETIIYTVSPDTMSPTLLATPNWPQGMKSYRTLSWIVTLPNQYKAQLNFNVTQPQCKEGHTGIDVRTIENRELKLSISENDPLVVEQLVGESFYLNMSNCEPETRQFSALTTINLQRKQNFLPIVLGISGAILFLLLVLAVVCIVTKKKKNQKRNRGSSIYMPKGNIFRPSDMHFTKTRSENESHVYDSIDETMVYGHLLSNSSHGEAFPDQYNGIQTDTYRTFTGPADGALPVIKEPDPQPGDKMFMDPSETFIPSRPRTPINRQDSLGFQDRRMIDNELYTFKTTGDINTIRLSAADMEPIPDDYL</sequence>
<reference evidence="4" key="1">
    <citation type="submission" date="2018-05" db="EMBL/GenBank/DDBJ databases">
        <authorList>
            <person name="Datahose"/>
        </authorList>
    </citation>
    <scope>NUCLEOTIDE SEQUENCE</scope>
</reference>
<dbReference type="Bgee" id="ENSACLG00000007405">
    <property type="expression patterns" value="Expressed in anal fin and 3 other cell types or tissues"/>
</dbReference>
<evidence type="ECO:0008006" key="6">
    <source>
        <dbReference type="Google" id="ProtNLM"/>
    </source>
</evidence>
<dbReference type="PANTHER" id="PTHR14477:SF1">
    <property type="entry name" value="CUB DOMAIN-CONTAINING PROTEIN 1"/>
    <property type="match status" value="1"/>
</dbReference>
<organism evidence="4 5">
    <name type="scientific">Astatotilapia calliptera</name>
    <name type="common">Eastern happy</name>
    <name type="synonym">Chromis callipterus</name>
    <dbReference type="NCBI Taxonomy" id="8154"/>
    <lineage>
        <taxon>Eukaryota</taxon>
        <taxon>Metazoa</taxon>
        <taxon>Chordata</taxon>
        <taxon>Craniata</taxon>
        <taxon>Vertebrata</taxon>
        <taxon>Euteleostomi</taxon>
        <taxon>Actinopterygii</taxon>
        <taxon>Neopterygii</taxon>
        <taxon>Teleostei</taxon>
        <taxon>Neoteleostei</taxon>
        <taxon>Acanthomorphata</taxon>
        <taxon>Ovalentaria</taxon>
        <taxon>Cichlomorphae</taxon>
        <taxon>Cichliformes</taxon>
        <taxon>Cichlidae</taxon>
        <taxon>African cichlids</taxon>
        <taxon>Pseudocrenilabrinae</taxon>
        <taxon>Haplochromini</taxon>
        <taxon>Astatotilapia</taxon>
    </lineage>
</organism>
<feature type="transmembrane region" description="Helical" evidence="1">
    <location>
        <begin position="133"/>
        <end position="154"/>
    </location>
</feature>
<feature type="domain" description="CDCP1 second and fifth CUB" evidence="3">
    <location>
        <begin position="328"/>
        <end position="423"/>
    </location>
</feature>
<feature type="transmembrane region" description="Helical" evidence="1">
    <location>
        <begin position="561"/>
        <end position="586"/>
    </location>
</feature>
<dbReference type="InterPro" id="IPR038811">
    <property type="entry name" value="CDCP1"/>
</dbReference>
<dbReference type="Pfam" id="PF23668">
    <property type="entry name" value="CUB_CDCP1_2"/>
    <property type="match status" value="2"/>
</dbReference>
<feature type="domain" description="CDCP1 third and sixth CUB" evidence="2">
    <location>
        <begin position="156"/>
        <end position="248"/>
    </location>
</feature>
<keyword evidence="5" id="KW-1185">Reference proteome</keyword>
<feature type="domain" description="CDCP1 second and fifth CUB" evidence="3">
    <location>
        <begin position="47"/>
        <end position="130"/>
    </location>
</feature>
<dbReference type="InterPro" id="IPR056266">
    <property type="entry name" value="CDCP1_CUB_3rd_6th"/>
</dbReference>
<dbReference type="Proteomes" id="UP000265100">
    <property type="component" value="Chromosome 22"/>
</dbReference>
<dbReference type="Pfam" id="PF23665">
    <property type="entry name" value="CDCP1_CUB_6"/>
    <property type="match status" value="2"/>
</dbReference>
<evidence type="ECO:0000313" key="5">
    <source>
        <dbReference type="Proteomes" id="UP000265100"/>
    </source>
</evidence>
<feature type="domain" description="CDCP1 third and sixth CUB" evidence="2">
    <location>
        <begin position="441"/>
        <end position="553"/>
    </location>
</feature>
<keyword evidence="1" id="KW-0812">Transmembrane</keyword>
<proteinExistence type="predicted"/>
<reference evidence="4" key="3">
    <citation type="submission" date="2025-09" db="UniProtKB">
        <authorList>
            <consortium name="Ensembl"/>
        </authorList>
    </citation>
    <scope>IDENTIFICATION</scope>
</reference>
<keyword evidence="1" id="KW-0472">Membrane</keyword>
<accession>A0A3P8P1F5</accession>
<dbReference type="InterPro" id="IPR056269">
    <property type="entry name" value="CUB_CDCP1_2nd_5th"/>
</dbReference>
<dbReference type="Ensembl" id="ENSACLT00000011097.2">
    <property type="protein sequence ID" value="ENSACLP00000010833.2"/>
    <property type="gene ID" value="ENSACLG00000007405.2"/>
</dbReference>
<protein>
    <recommendedName>
        <fullName evidence="6">CUB domain containing protein 1a</fullName>
    </recommendedName>
</protein>